<dbReference type="InterPro" id="IPR011333">
    <property type="entry name" value="SKP1/BTB/POZ_sf"/>
</dbReference>
<protein>
    <submittedName>
        <fullName evidence="2">BTB domain-containing protein</fullName>
    </submittedName>
</protein>
<feature type="domain" description="BTB" evidence="1">
    <location>
        <begin position="50"/>
        <end position="118"/>
    </location>
</feature>
<reference evidence="2" key="1">
    <citation type="journal article" date="2020" name="Ecol. Evol.">
        <title>Genome structure and content of the rice root-knot nematode (Meloidogyne graminicola).</title>
        <authorList>
            <person name="Phan N.T."/>
            <person name="Danchin E.G.J."/>
            <person name="Klopp C."/>
            <person name="Perfus-Barbeoch L."/>
            <person name="Kozlowski D.K."/>
            <person name="Koutsovoulos G.D."/>
            <person name="Lopez-Roques C."/>
            <person name="Bouchez O."/>
            <person name="Zahm M."/>
            <person name="Besnard G."/>
            <person name="Bellafiore S."/>
        </authorList>
    </citation>
    <scope>NUCLEOTIDE SEQUENCE</scope>
    <source>
        <strain evidence="2">VN-18</strain>
    </source>
</reference>
<name>A0A8S9ZXL4_9BILA</name>
<dbReference type="InterPro" id="IPR000210">
    <property type="entry name" value="BTB/POZ_dom"/>
</dbReference>
<dbReference type="PANTHER" id="PTHR24413">
    <property type="entry name" value="SPECKLE-TYPE POZ PROTEIN"/>
    <property type="match status" value="1"/>
</dbReference>
<proteinExistence type="predicted"/>
<comment type="caution">
    <text evidence="2">The sequence shown here is derived from an EMBL/GenBank/DDBJ whole genome shotgun (WGS) entry which is preliminary data.</text>
</comment>
<dbReference type="Proteomes" id="UP000605970">
    <property type="component" value="Unassembled WGS sequence"/>
</dbReference>
<gene>
    <name evidence="2" type="ORF">Mgra_00002491</name>
</gene>
<dbReference type="SUPFAM" id="SSF54695">
    <property type="entry name" value="POZ domain"/>
    <property type="match status" value="1"/>
</dbReference>
<dbReference type="EMBL" id="JABEBT010000015">
    <property type="protein sequence ID" value="KAF7638038.1"/>
    <property type="molecule type" value="Genomic_DNA"/>
</dbReference>
<keyword evidence="3" id="KW-1185">Reference proteome</keyword>
<dbReference type="OrthoDB" id="5875588at2759"/>
<evidence type="ECO:0000313" key="2">
    <source>
        <dbReference type="EMBL" id="KAF7638038.1"/>
    </source>
</evidence>
<accession>A0A8S9ZXL4</accession>
<evidence type="ECO:0000259" key="1">
    <source>
        <dbReference type="PROSITE" id="PS50097"/>
    </source>
</evidence>
<dbReference type="AlphaFoldDB" id="A0A8S9ZXL4"/>
<sequence>MGYSEVRKTDIVDNDYYDIRLACEIEAYTNNRIINLQNTYLNMFDKGTFADCSIKVGDEVIKTHRCILAQNSEVFRKMFEDNGMTESQNGEIKISDNSPEAVHAMLKFFYTGVNILKDYVVDIFAIAHKYELEQLKYECELFMSDSISVENIVKYCHIINLYGDQILETSFKIYLGINSKSILCTKEWEDIENNYPQLAFRLLKNVIADSTYNK</sequence>
<dbReference type="Gene3D" id="3.30.710.10">
    <property type="entry name" value="Potassium Channel Kv1.1, Chain A"/>
    <property type="match status" value="1"/>
</dbReference>
<organism evidence="2 3">
    <name type="scientific">Meloidogyne graminicola</name>
    <dbReference type="NCBI Taxonomy" id="189291"/>
    <lineage>
        <taxon>Eukaryota</taxon>
        <taxon>Metazoa</taxon>
        <taxon>Ecdysozoa</taxon>
        <taxon>Nematoda</taxon>
        <taxon>Chromadorea</taxon>
        <taxon>Rhabditida</taxon>
        <taxon>Tylenchina</taxon>
        <taxon>Tylenchomorpha</taxon>
        <taxon>Tylenchoidea</taxon>
        <taxon>Meloidogynidae</taxon>
        <taxon>Meloidogyninae</taxon>
        <taxon>Meloidogyne</taxon>
    </lineage>
</organism>
<dbReference type="Pfam" id="PF00651">
    <property type="entry name" value="BTB"/>
    <property type="match status" value="1"/>
</dbReference>
<evidence type="ECO:0000313" key="3">
    <source>
        <dbReference type="Proteomes" id="UP000605970"/>
    </source>
</evidence>
<dbReference type="CDD" id="cd18186">
    <property type="entry name" value="BTB_POZ_ZBTB_KLHL-like"/>
    <property type="match status" value="1"/>
</dbReference>
<dbReference type="PROSITE" id="PS50097">
    <property type="entry name" value="BTB"/>
    <property type="match status" value="1"/>
</dbReference>
<dbReference type="SMART" id="SM00225">
    <property type="entry name" value="BTB"/>
    <property type="match status" value="1"/>
</dbReference>